<dbReference type="InterPro" id="IPR008920">
    <property type="entry name" value="TF_FadR/GntR_C"/>
</dbReference>
<evidence type="ECO:0000313" key="6">
    <source>
        <dbReference type="EMBL" id="GHB17685.1"/>
    </source>
</evidence>
<accession>A0ABQ3DVK1</accession>
<dbReference type="InterPro" id="IPR011711">
    <property type="entry name" value="GntR_C"/>
</dbReference>
<comment type="caution">
    <text evidence="6">The sequence shown here is derived from an EMBL/GenBank/DDBJ whole genome shotgun (WGS) entry which is preliminary data.</text>
</comment>
<dbReference type="PANTHER" id="PTHR43537:SF49">
    <property type="entry name" value="TRANSCRIPTIONAL REGULATORY PROTEIN"/>
    <property type="match status" value="1"/>
</dbReference>
<evidence type="ECO:0000259" key="5">
    <source>
        <dbReference type="PROSITE" id="PS50949"/>
    </source>
</evidence>
<dbReference type="InterPro" id="IPR036390">
    <property type="entry name" value="WH_DNA-bd_sf"/>
</dbReference>
<keyword evidence="1" id="KW-0805">Transcription regulation</keyword>
<name>A0ABQ3DVK1_9GAMM</name>
<dbReference type="InterPro" id="IPR036388">
    <property type="entry name" value="WH-like_DNA-bd_sf"/>
</dbReference>
<keyword evidence="7" id="KW-1185">Reference proteome</keyword>
<dbReference type="Gene3D" id="1.20.120.530">
    <property type="entry name" value="GntR ligand-binding domain-like"/>
    <property type="match status" value="1"/>
</dbReference>
<evidence type="ECO:0000256" key="1">
    <source>
        <dbReference type="ARBA" id="ARBA00023015"/>
    </source>
</evidence>
<proteinExistence type="predicted"/>
<dbReference type="SUPFAM" id="SSF46785">
    <property type="entry name" value="Winged helix' DNA-binding domain"/>
    <property type="match status" value="1"/>
</dbReference>
<dbReference type="SMART" id="SM00895">
    <property type="entry name" value="FCD"/>
    <property type="match status" value="1"/>
</dbReference>
<dbReference type="CDD" id="cd07377">
    <property type="entry name" value="WHTH_GntR"/>
    <property type="match status" value="1"/>
</dbReference>
<dbReference type="Proteomes" id="UP000646745">
    <property type="component" value="Unassembled WGS sequence"/>
</dbReference>
<evidence type="ECO:0000256" key="2">
    <source>
        <dbReference type="ARBA" id="ARBA00023125"/>
    </source>
</evidence>
<dbReference type="RefSeq" id="WP_189444111.1">
    <property type="nucleotide sequence ID" value="NZ_BMZI01000003.1"/>
</dbReference>
<gene>
    <name evidence="6" type="ORF">GCM10009038_15710</name>
</gene>
<feature type="domain" description="HTH gntR-type" evidence="5">
    <location>
        <begin position="27"/>
        <end position="94"/>
    </location>
</feature>
<evidence type="ECO:0000313" key="7">
    <source>
        <dbReference type="Proteomes" id="UP000646745"/>
    </source>
</evidence>
<dbReference type="InterPro" id="IPR000524">
    <property type="entry name" value="Tscrpt_reg_HTH_GntR"/>
</dbReference>
<dbReference type="Pfam" id="PF07729">
    <property type="entry name" value="FCD"/>
    <property type="match status" value="1"/>
</dbReference>
<organism evidence="6 7">
    <name type="scientific">Salinicola rhizosphaerae</name>
    <dbReference type="NCBI Taxonomy" id="1443141"/>
    <lineage>
        <taxon>Bacteria</taxon>
        <taxon>Pseudomonadati</taxon>
        <taxon>Pseudomonadota</taxon>
        <taxon>Gammaproteobacteria</taxon>
        <taxon>Oceanospirillales</taxon>
        <taxon>Halomonadaceae</taxon>
        <taxon>Salinicola</taxon>
    </lineage>
</organism>
<keyword evidence="3" id="KW-0804">Transcription</keyword>
<sequence>MSSTRAIADGAVAKPGNAASSRTNGEMPIVDRIVLAIEEDVVLNRLHPRERLVEEDLMQRFDSKRHIVRQALFQLENAGLVERIKNRGAFVRSYTPEEVESIYAMRELLESEAARQIPLPAPESLLESLRSIQQHHGRAIVEGDWRSVFRHNITFHRTLFAACGNAYLSDTINDFAQKAHAIRFIGTTDRDSIMLARDEHLAMIDALERQDRETLLALCYQHLQPSKERYLRLYQMRGTL</sequence>
<dbReference type="EMBL" id="BMZI01000003">
    <property type="protein sequence ID" value="GHB17685.1"/>
    <property type="molecule type" value="Genomic_DNA"/>
</dbReference>
<feature type="region of interest" description="Disordered" evidence="4">
    <location>
        <begin position="1"/>
        <end position="23"/>
    </location>
</feature>
<protein>
    <recommendedName>
        <fullName evidence="5">HTH gntR-type domain-containing protein</fullName>
    </recommendedName>
</protein>
<dbReference type="Pfam" id="PF00392">
    <property type="entry name" value="GntR"/>
    <property type="match status" value="1"/>
</dbReference>
<evidence type="ECO:0000256" key="3">
    <source>
        <dbReference type="ARBA" id="ARBA00023163"/>
    </source>
</evidence>
<keyword evidence="2" id="KW-0238">DNA-binding</keyword>
<dbReference type="PROSITE" id="PS50949">
    <property type="entry name" value="HTH_GNTR"/>
    <property type="match status" value="1"/>
</dbReference>
<dbReference type="SMART" id="SM00345">
    <property type="entry name" value="HTH_GNTR"/>
    <property type="match status" value="1"/>
</dbReference>
<dbReference type="SUPFAM" id="SSF48008">
    <property type="entry name" value="GntR ligand-binding domain-like"/>
    <property type="match status" value="1"/>
</dbReference>
<evidence type="ECO:0000256" key="4">
    <source>
        <dbReference type="SAM" id="MobiDB-lite"/>
    </source>
</evidence>
<reference evidence="7" key="1">
    <citation type="journal article" date="2019" name="Int. J. Syst. Evol. Microbiol.">
        <title>The Global Catalogue of Microorganisms (GCM) 10K type strain sequencing project: providing services to taxonomists for standard genome sequencing and annotation.</title>
        <authorList>
            <consortium name="The Broad Institute Genomics Platform"/>
            <consortium name="The Broad Institute Genome Sequencing Center for Infectious Disease"/>
            <person name="Wu L."/>
            <person name="Ma J."/>
        </authorList>
    </citation>
    <scope>NUCLEOTIDE SEQUENCE [LARGE SCALE GENOMIC DNA]</scope>
    <source>
        <strain evidence="7">KCTC 32998</strain>
    </source>
</reference>
<dbReference type="Gene3D" id="1.10.10.10">
    <property type="entry name" value="Winged helix-like DNA-binding domain superfamily/Winged helix DNA-binding domain"/>
    <property type="match status" value="1"/>
</dbReference>
<dbReference type="PANTHER" id="PTHR43537">
    <property type="entry name" value="TRANSCRIPTIONAL REGULATOR, GNTR FAMILY"/>
    <property type="match status" value="1"/>
</dbReference>